<dbReference type="AlphaFoldDB" id="A0A919CLK6"/>
<dbReference type="Proteomes" id="UP000644693">
    <property type="component" value="Unassembled WGS sequence"/>
</dbReference>
<sequence length="80" mass="8857">MKRVLPNKLKQAVLEDSPYSVAIINNPKPIESVPDQVLMAISSQLVINYRVIKFPIVISVKVNQIKVPVEFGLETISGVV</sequence>
<keyword evidence="2" id="KW-1185">Reference proteome</keyword>
<evidence type="ECO:0000313" key="1">
    <source>
        <dbReference type="EMBL" id="GHD33747.1"/>
    </source>
</evidence>
<comment type="caution">
    <text evidence="1">The sequence shown here is derived from an EMBL/GenBank/DDBJ whole genome shotgun (WGS) entry which is preliminary data.</text>
</comment>
<dbReference type="EMBL" id="BMYM01000002">
    <property type="protein sequence ID" value="GHD33747.1"/>
    <property type="molecule type" value="Genomic_DNA"/>
</dbReference>
<proteinExistence type="predicted"/>
<evidence type="ECO:0000313" key="2">
    <source>
        <dbReference type="Proteomes" id="UP000644693"/>
    </source>
</evidence>
<organism evidence="1 2">
    <name type="scientific">Parahalioglobus pacificus</name>
    <dbReference type="NCBI Taxonomy" id="930806"/>
    <lineage>
        <taxon>Bacteria</taxon>
        <taxon>Pseudomonadati</taxon>
        <taxon>Pseudomonadota</taxon>
        <taxon>Gammaproteobacteria</taxon>
        <taxon>Cellvibrionales</taxon>
        <taxon>Halieaceae</taxon>
        <taxon>Parahalioglobus</taxon>
    </lineage>
</organism>
<reference evidence="1" key="1">
    <citation type="journal article" date="2014" name="Int. J. Syst. Evol. Microbiol.">
        <title>Complete genome sequence of Corynebacterium casei LMG S-19264T (=DSM 44701T), isolated from a smear-ripened cheese.</title>
        <authorList>
            <consortium name="US DOE Joint Genome Institute (JGI-PGF)"/>
            <person name="Walter F."/>
            <person name="Albersmeier A."/>
            <person name="Kalinowski J."/>
            <person name="Ruckert C."/>
        </authorList>
    </citation>
    <scope>NUCLEOTIDE SEQUENCE</scope>
    <source>
        <strain evidence="1">KCTC 23430</strain>
    </source>
</reference>
<protein>
    <submittedName>
        <fullName evidence="1">Uncharacterized protein</fullName>
    </submittedName>
</protein>
<reference evidence="1" key="2">
    <citation type="submission" date="2020-09" db="EMBL/GenBank/DDBJ databases">
        <authorList>
            <person name="Sun Q."/>
            <person name="Kim S."/>
        </authorList>
    </citation>
    <scope>NUCLEOTIDE SEQUENCE</scope>
    <source>
        <strain evidence="1">KCTC 23430</strain>
    </source>
</reference>
<accession>A0A919CLK6</accession>
<name>A0A919CLK6_9GAMM</name>
<gene>
    <name evidence="1" type="ORF">GCM10007053_18570</name>
</gene>